<gene>
    <name evidence="1" type="ORF">AUQ48_16465</name>
</gene>
<sequence length="61" mass="7100">MLRSQSMDTEEIQHLWARAYSEWFPANPYQPLAEPELLATVFDQDGRPDHAELWLAIAPMD</sequence>
<evidence type="ECO:0000313" key="1">
    <source>
        <dbReference type="EMBL" id="PLC10899.1"/>
    </source>
</evidence>
<evidence type="ECO:0008006" key="3">
    <source>
        <dbReference type="Google" id="ProtNLM"/>
    </source>
</evidence>
<organism evidence="1 2">
    <name type="scientific">Kocuria flava</name>
    <dbReference type="NCBI Taxonomy" id="446860"/>
    <lineage>
        <taxon>Bacteria</taxon>
        <taxon>Bacillati</taxon>
        <taxon>Actinomycetota</taxon>
        <taxon>Actinomycetes</taxon>
        <taxon>Micrococcales</taxon>
        <taxon>Micrococcaceae</taxon>
        <taxon>Kocuria</taxon>
    </lineage>
</organism>
<dbReference type="SUPFAM" id="SSF55136">
    <property type="entry name" value="Probable bacterial effector-binding domain"/>
    <property type="match status" value="1"/>
</dbReference>
<proteinExistence type="predicted"/>
<name>A0A2N4SY91_9MICC</name>
<accession>A0A2N4SY91</accession>
<dbReference type="AlphaFoldDB" id="A0A2N4SY91"/>
<protein>
    <recommendedName>
        <fullName evidence="3">GyrI-like small molecule binding domain-containing protein</fullName>
    </recommendedName>
</protein>
<reference evidence="1 2" key="1">
    <citation type="submission" date="2015-12" db="EMBL/GenBank/DDBJ databases">
        <authorList>
            <person name="Shamseldin A."/>
            <person name="Moawad H."/>
            <person name="Abd El-Rahim W.M."/>
            <person name="Sadowsky M.J."/>
        </authorList>
    </citation>
    <scope>NUCLEOTIDE SEQUENCE [LARGE SCALE GENOMIC DNA]</scope>
    <source>
        <strain evidence="1 2">S43</strain>
    </source>
</reference>
<dbReference type="Gene3D" id="3.20.80.10">
    <property type="entry name" value="Regulatory factor, effector binding domain"/>
    <property type="match status" value="1"/>
</dbReference>
<dbReference type="Proteomes" id="UP000234632">
    <property type="component" value="Unassembled WGS sequence"/>
</dbReference>
<evidence type="ECO:0000313" key="2">
    <source>
        <dbReference type="Proteomes" id="UP000234632"/>
    </source>
</evidence>
<dbReference type="InterPro" id="IPR011256">
    <property type="entry name" value="Reg_factor_effector_dom_sf"/>
</dbReference>
<comment type="caution">
    <text evidence="1">The sequence shown here is derived from an EMBL/GenBank/DDBJ whole genome shotgun (WGS) entry which is preliminary data.</text>
</comment>
<dbReference type="EMBL" id="LOMZ01000002">
    <property type="protein sequence ID" value="PLC10899.1"/>
    <property type="molecule type" value="Genomic_DNA"/>
</dbReference>